<name>A0A3Q2CHJ8_CYPVA</name>
<feature type="region of interest" description="Disordered" evidence="1">
    <location>
        <begin position="116"/>
        <end position="154"/>
    </location>
</feature>
<dbReference type="InterPro" id="IPR027878">
    <property type="entry name" value="DUF4551"/>
</dbReference>
<dbReference type="PANTHER" id="PTHR35354">
    <property type="entry name" value="RGD1561648"/>
    <property type="match status" value="1"/>
</dbReference>
<reference evidence="2" key="2">
    <citation type="submission" date="2025-09" db="UniProtKB">
        <authorList>
            <consortium name="Ensembl"/>
        </authorList>
    </citation>
    <scope>IDENTIFICATION</scope>
</reference>
<keyword evidence="3" id="KW-1185">Reference proteome</keyword>
<proteinExistence type="predicted"/>
<dbReference type="PANTHER" id="PTHR35354:SF1">
    <property type="entry name" value="RGD1561648"/>
    <property type="match status" value="1"/>
</dbReference>
<protein>
    <submittedName>
        <fullName evidence="2">Uncharacterized protein</fullName>
    </submittedName>
</protein>
<evidence type="ECO:0000313" key="3">
    <source>
        <dbReference type="Proteomes" id="UP000265020"/>
    </source>
</evidence>
<dbReference type="GeneTree" id="ENSGT00390000018424"/>
<dbReference type="Ensembl" id="ENSCVAT00000008036.1">
    <property type="protein sequence ID" value="ENSCVAP00000004624.1"/>
    <property type="gene ID" value="ENSCVAG00000005933.1"/>
</dbReference>
<evidence type="ECO:0000256" key="1">
    <source>
        <dbReference type="SAM" id="MobiDB-lite"/>
    </source>
</evidence>
<reference evidence="2" key="1">
    <citation type="submission" date="2025-08" db="UniProtKB">
        <authorList>
            <consortium name="Ensembl"/>
        </authorList>
    </citation>
    <scope>IDENTIFICATION</scope>
</reference>
<dbReference type="OMA" id="RIRVHEP"/>
<dbReference type="Pfam" id="PF15087">
    <property type="entry name" value="DUF4551"/>
    <property type="match status" value="1"/>
</dbReference>
<accession>A0A3Q2CHJ8</accession>
<dbReference type="Proteomes" id="UP000265020">
    <property type="component" value="Unassembled WGS sequence"/>
</dbReference>
<organism evidence="2 3">
    <name type="scientific">Cyprinodon variegatus</name>
    <name type="common">Sheepshead minnow</name>
    <dbReference type="NCBI Taxonomy" id="28743"/>
    <lineage>
        <taxon>Eukaryota</taxon>
        <taxon>Metazoa</taxon>
        <taxon>Chordata</taxon>
        <taxon>Craniata</taxon>
        <taxon>Vertebrata</taxon>
        <taxon>Euteleostomi</taxon>
        <taxon>Actinopterygii</taxon>
        <taxon>Neopterygii</taxon>
        <taxon>Teleostei</taxon>
        <taxon>Neoteleostei</taxon>
        <taxon>Acanthomorphata</taxon>
        <taxon>Ovalentaria</taxon>
        <taxon>Atherinomorphae</taxon>
        <taxon>Cyprinodontiformes</taxon>
        <taxon>Cyprinodontidae</taxon>
        <taxon>Cyprinodon</taxon>
    </lineage>
</organism>
<evidence type="ECO:0000313" key="2">
    <source>
        <dbReference type="Ensembl" id="ENSCVAP00000004624.1"/>
    </source>
</evidence>
<feature type="region of interest" description="Disordered" evidence="1">
    <location>
        <begin position="192"/>
        <end position="216"/>
    </location>
</feature>
<sequence length="392" mass="45007">MAWSGTEFLPLLPRRNPRLDSFLKRNTERALYERIRTYEPCVVVSDLINKVYMYAVLSDERVYLTEYSPRALTTAVSFWRVRDIELVNDLPDFLSAKDRERCQHIRITYIPEKPAEKDRDWSQREKKKRLPPVAPPSRRASHCQIKTHDSKGYPADSWWKKEELSPVLKTSRSASCPDPETLGLLRIPHPPSQLLSSYSPPSPSSPAEESLKTAESGQVTRRIGSILTRLLKRDQENVVEGREAELHLYAVSQTSTLYLHLQSSWNSFIIKSTLLLDPLYRRRSTTSSDSISEERTAHLFAQLSAELLQDGISLENTYLLLQELKTAAHRNVALRRHFWRSGDVFLFLVQTLEECLQGCQSLNGVHSTDQLLLSTLIVQTIAIMFRETEVEA</sequence>
<dbReference type="AlphaFoldDB" id="A0A3Q2CHJ8"/>